<proteinExistence type="predicted"/>
<sequence>MATQTLQGALKTGKDKYRSFLHHEDAHNTVWRRGAPPTYDNVNKLFEEGRTKACVCVCCVLVQLEWEWAEGSLEETVQNMMKSWQMELTHKTRTQDFKTMHPEKFKFIVNDEFKYYKAHEETFDSADDAFRTALPRGFRVKWWQFTQDRR</sequence>
<accession>A0AAW2J4R6</accession>
<dbReference type="AlphaFoldDB" id="A0AAW2J4R6"/>
<dbReference type="EMBL" id="JACGWM010001686">
    <property type="protein sequence ID" value="KAL0289565.1"/>
    <property type="molecule type" value="Genomic_DNA"/>
</dbReference>
<protein>
    <submittedName>
        <fullName evidence="1">Pathogen-related protein</fullName>
    </submittedName>
</protein>
<organism evidence="1">
    <name type="scientific">Sesamum calycinum</name>
    <dbReference type="NCBI Taxonomy" id="2727403"/>
    <lineage>
        <taxon>Eukaryota</taxon>
        <taxon>Viridiplantae</taxon>
        <taxon>Streptophyta</taxon>
        <taxon>Embryophyta</taxon>
        <taxon>Tracheophyta</taxon>
        <taxon>Spermatophyta</taxon>
        <taxon>Magnoliopsida</taxon>
        <taxon>eudicotyledons</taxon>
        <taxon>Gunneridae</taxon>
        <taxon>Pentapetalae</taxon>
        <taxon>asterids</taxon>
        <taxon>lamiids</taxon>
        <taxon>Lamiales</taxon>
        <taxon>Pedaliaceae</taxon>
        <taxon>Sesamum</taxon>
    </lineage>
</organism>
<dbReference type="PANTHER" id="PTHR31723:SF4">
    <property type="entry name" value="PATHOGENESIS-RELATED FAMILY PROTEIN"/>
    <property type="match status" value="1"/>
</dbReference>
<reference evidence="1" key="1">
    <citation type="submission" date="2020-06" db="EMBL/GenBank/DDBJ databases">
        <authorList>
            <person name="Li T."/>
            <person name="Hu X."/>
            <person name="Zhang T."/>
            <person name="Song X."/>
            <person name="Zhang H."/>
            <person name="Dai N."/>
            <person name="Sheng W."/>
            <person name="Hou X."/>
            <person name="Wei L."/>
        </authorList>
    </citation>
    <scope>NUCLEOTIDE SEQUENCE</scope>
    <source>
        <strain evidence="1">KEN8</strain>
        <tissue evidence="1">Leaf</tissue>
    </source>
</reference>
<reference evidence="1" key="2">
    <citation type="journal article" date="2024" name="Plant">
        <title>Genomic evolution and insights into agronomic trait innovations of Sesamum species.</title>
        <authorList>
            <person name="Miao H."/>
            <person name="Wang L."/>
            <person name="Qu L."/>
            <person name="Liu H."/>
            <person name="Sun Y."/>
            <person name="Le M."/>
            <person name="Wang Q."/>
            <person name="Wei S."/>
            <person name="Zheng Y."/>
            <person name="Lin W."/>
            <person name="Duan Y."/>
            <person name="Cao H."/>
            <person name="Xiong S."/>
            <person name="Wang X."/>
            <person name="Wei L."/>
            <person name="Li C."/>
            <person name="Ma Q."/>
            <person name="Ju M."/>
            <person name="Zhao R."/>
            <person name="Li G."/>
            <person name="Mu C."/>
            <person name="Tian Q."/>
            <person name="Mei H."/>
            <person name="Zhang T."/>
            <person name="Gao T."/>
            <person name="Zhang H."/>
        </authorList>
    </citation>
    <scope>NUCLEOTIDE SEQUENCE</scope>
    <source>
        <strain evidence="1">KEN8</strain>
    </source>
</reference>
<comment type="caution">
    <text evidence="1">The sequence shown here is derived from an EMBL/GenBank/DDBJ whole genome shotgun (WGS) entry which is preliminary data.</text>
</comment>
<dbReference type="InterPro" id="IPR053218">
    <property type="entry name" value="Pathogen-related_defense"/>
</dbReference>
<name>A0AAW2J4R6_9LAMI</name>
<dbReference type="PANTHER" id="PTHR31723">
    <property type="entry name" value="PATHOGENESIS-RELATED FAMILY PROTEIN"/>
    <property type="match status" value="1"/>
</dbReference>
<gene>
    <name evidence="1" type="ORF">Scaly_2700100</name>
</gene>
<evidence type="ECO:0000313" key="1">
    <source>
        <dbReference type="EMBL" id="KAL0289565.1"/>
    </source>
</evidence>